<name>A0A1Q8VLG6_9ACTO</name>
<proteinExistence type="predicted"/>
<evidence type="ECO:0000313" key="2">
    <source>
        <dbReference type="EMBL" id="OLO48946.1"/>
    </source>
</evidence>
<protein>
    <submittedName>
        <fullName evidence="2">Uncharacterized protein</fullName>
    </submittedName>
</protein>
<sequence>MLDEGFKSPIDIAQQAFGRPAVSLRMLPKVGSKYLQRGREPQGAGLPSRGFLTRGWGDCLVSRCRHFAGGVRGGPDVCAGGGPDGRTGAQMVAQTD</sequence>
<reference evidence="2 3" key="1">
    <citation type="submission" date="2016-12" db="EMBL/GenBank/DDBJ databases">
        <title>Genomic comparison of strains in the 'Actinomyces naeslundii' group.</title>
        <authorList>
            <person name="Mughal S.R."/>
            <person name="Do T."/>
            <person name="Gilbert S.C."/>
            <person name="Witherden E.A."/>
            <person name="Didelot X."/>
            <person name="Beighton D."/>
        </authorList>
    </citation>
    <scope>NUCLEOTIDE SEQUENCE [LARGE SCALE GENOMIC DNA]</scope>
    <source>
        <strain evidence="2 3">P6N</strain>
    </source>
</reference>
<comment type="caution">
    <text evidence="2">The sequence shown here is derived from an EMBL/GenBank/DDBJ whole genome shotgun (WGS) entry which is preliminary data.</text>
</comment>
<accession>A0A1Q8VLG6</accession>
<dbReference type="AlphaFoldDB" id="A0A1Q8VLG6"/>
<dbReference type="EMBL" id="MSKL01000020">
    <property type="protein sequence ID" value="OLO48946.1"/>
    <property type="molecule type" value="Genomic_DNA"/>
</dbReference>
<evidence type="ECO:0000256" key="1">
    <source>
        <dbReference type="SAM" id="MobiDB-lite"/>
    </source>
</evidence>
<evidence type="ECO:0000313" key="3">
    <source>
        <dbReference type="Proteomes" id="UP000186394"/>
    </source>
</evidence>
<feature type="region of interest" description="Disordered" evidence="1">
    <location>
        <begin position="75"/>
        <end position="96"/>
    </location>
</feature>
<organism evidence="2 3">
    <name type="scientific">Actinomyces oris</name>
    <dbReference type="NCBI Taxonomy" id="544580"/>
    <lineage>
        <taxon>Bacteria</taxon>
        <taxon>Bacillati</taxon>
        <taxon>Actinomycetota</taxon>
        <taxon>Actinomycetes</taxon>
        <taxon>Actinomycetales</taxon>
        <taxon>Actinomycetaceae</taxon>
        <taxon>Actinomyces</taxon>
    </lineage>
</organism>
<dbReference type="Proteomes" id="UP000186394">
    <property type="component" value="Unassembled WGS sequence"/>
</dbReference>
<gene>
    <name evidence="2" type="ORF">BKH28_08175</name>
</gene>